<dbReference type="RefSeq" id="WP_165396741.1">
    <property type="nucleotide sequence ID" value="NZ_SGWV01000008.1"/>
</dbReference>
<evidence type="ECO:0000256" key="1">
    <source>
        <dbReference type="SAM" id="MobiDB-lite"/>
    </source>
</evidence>
<organism evidence="3 4">
    <name type="scientific">Sphaerotilus mobilis</name>
    <dbReference type="NCBI Taxonomy" id="47994"/>
    <lineage>
        <taxon>Bacteria</taxon>
        <taxon>Pseudomonadati</taxon>
        <taxon>Pseudomonadota</taxon>
        <taxon>Betaproteobacteria</taxon>
        <taxon>Burkholderiales</taxon>
        <taxon>Sphaerotilaceae</taxon>
        <taxon>Sphaerotilus</taxon>
    </lineage>
</organism>
<accession>A0A4Q7LQR6</accession>
<evidence type="ECO:0000256" key="2">
    <source>
        <dbReference type="SAM" id="SignalP"/>
    </source>
</evidence>
<name>A0A4Q7LQR6_9BURK</name>
<feature type="compositionally biased region" description="Low complexity" evidence="1">
    <location>
        <begin position="99"/>
        <end position="118"/>
    </location>
</feature>
<feature type="signal peptide" evidence="2">
    <location>
        <begin position="1"/>
        <end position="29"/>
    </location>
</feature>
<dbReference type="Pfam" id="PF07813">
    <property type="entry name" value="LTXXQ"/>
    <property type="match status" value="1"/>
</dbReference>
<protein>
    <submittedName>
        <fullName evidence="3">Spy/CpxP family protein refolding chaperone</fullName>
    </submittedName>
</protein>
<dbReference type="GO" id="GO:0042597">
    <property type="term" value="C:periplasmic space"/>
    <property type="evidence" value="ECO:0007669"/>
    <property type="project" value="InterPro"/>
</dbReference>
<sequence length="201" mass="21196">MKTWKQRSLIVLATTAVSFGLLGAVGAVAAPMGGDAMMGMMGHGGGHGRHGQMSDADHQKMRDRMVERATRELKLDDAQKQRLGKLMDTLQAQRQAMHAAGSAAGAAPKAGDTAKPAGPRQDLQALIAGNRFDKAKAQQLADAKAQAIQKAGPELITAAADFFDSLKPEQQEQVRQFMARGPGRGGHDGHGGKHGDRGERG</sequence>
<keyword evidence="4" id="KW-1185">Reference proteome</keyword>
<evidence type="ECO:0000313" key="3">
    <source>
        <dbReference type="EMBL" id="RZS57024.1"/>
    </source>
</evidence>
<feature type="chain" id="PRO_5020541384" evidence="2">
    <location>
        <begin position="30"/>
        <end position="201"/>
    </location>
</feature>
<feature type="region of interest" description="Disordered" evidence="1">
    <location>
        <begin position="171"/>
        <end position="201"/>
    </location>
</feature>
<gene>
    <name evidence="3" type="ORF">EV685_1582</name>
</gene>
<dbReference type="InterPro" id="IPR012899">
    <property type="entry name" value="LTXXQ"/>
</dbReference>
<dbReference type="AlphaFoldDB" id="A0A4Q7LQR6"/>
<feature type="region of interest" description="Disordered" evidence="1">
    <location>
        <begin position="98"/>
        <end position="118"/>
    </location>
</feature>
<dbReference type="Gene3D" id="1.20.120.1490">
    <property type="match status" value="1"/>
</dbReference>
<dbReference type="Proteomes" id="UP000293433">
    <property type="component" value="Unassembled WGS sequence"/>
</dbReference>
<keyword evidence="2" id="KW-0732">Signal</keyword>
<dbReference type="EMBL" id="SGWV01000008">
    <property type="protein sequence ID" value="RZS57024.1"/>
    <property type="molecule type" value="Genomic_DNA"/>
</dbReference>
<feature type="compositionally biased region" description="Basic and acidic residues" evidence="1">
    <location>
        <begin position="185"/>
        <end position="201"/>
    </location>
</feature>
<comment type="caution">
    <text evidence="3">The sequence shown here is derived from an EMBL/GenBank/DDBJ whole genome shotgun (WGS) entry which is preliminary data.</text>
</comment>
<reference evidence="3 4" key="1">
    <citation type="submission" date="2019-02" db="EMBL/GenBank/DDBJ databases">
        <title>Genomic Encyclopedia of Type Strains, Phase IV (KMG-IV): sequencing the most valuable type-strain genomes for metagenomic binning, comparative biology and taxonomic classification.</title>
        <authorList>
            <person name="Goeker M."/>
        </authorList>
    </citation>
    <scope>NUCLEOTIDE SEQUENCE [LARGE SCALE GENOMIC DNA]</scope>
    <source>
        <strain evidence="3 4">DSM 10617</strain>
    </source>
</reference>
<proteinExistence type="predicted"/>
<evidence type="ECO:0000313" key="4">
    <source>
        <dbReference type="Proteomes" id="UP000293433"/>
    </source>
</evidence>